<feature type="transmembrane region" description="Helical" evidence="8">
    <location>
        <begin position="81"/>
        <end position="99"/>
    </location>
</feature>
<dbReference type="SUPFAM" id="SSF103473">
    <property type="entry name" value="MFS general substrate transporter"/>
    <property type="match status" value="2"/>
</dbReference>
<gene>
    <name evidence="9" type="ORF">G7Y85_09520</name>
</gene>
<reference evidence="9 10" key="1">
    <citation type="journal article" date="2014" name="Int. J. Syst. Evol. Microbiol.">
        <title>Solimonas terrae sp. nov., isolated from soil.</title>
        <authorList>
            <person name="Kim S.J."/>
            <person name="Moon J.Y."/>
            <person name="Weon H.Y."/>
            <person name="Ahn J.H."/>
            <person name="Chen W.M."/>
            <person name="Kwon S.W."/>
        </authorList>
    </citation>
    <scope>NUCLEOTIDE SEQUENCE [LARGE SCALE GENOMIC DNA]</scope>
    <source>
        <strain evidence="9 10">KIS83-12</strain>
    </source>
</reference>
<dbReference type="InterPro" id="IPR000109">
    <property type="entry name" value="POT_fam"/>
</dbReference>
<dbReference type="Gene3D" id="1.20.1250.20">
    <property type="entry name" value="MFS general substrate transporter like domains"/>
    <property type="match status" value="1"/>
</dbReference>
<keyword evidence="3" id="KW-1003">Cell membrane</keyword>
<protein>
    <submittedName>
        <fullName evidence="9">Peptide MFS transporter</fullName>
    </submittedName>
</protein>
<keyword evidence="5" id="KW-0571">Peptide transport</keyword>
<evidence type="ECO:0000256" key="8">
    <source>
        <dbReference type="SAM" id="Phobius"/>
    </source>
</evidence>
<evidence type="ECO:0000256" key="4">
    <source>
        <dbReference type="ARBA" id="ARBA00022692"/>
    </source>
</evidence>
<dbReference type="Proteomes" id="UP000472676">
    <property type="component" value="Unassembled WGS sequence"/>
</dbReference>
<feature type="transmembrane region" description="Helical" evidence="8">
    <location>
        <begin position="239"/>
        <end position="257"/>
    </location>
</feature>
<feature type="transmembrane region" description="Helical" evidence="8">
    <location>
        <begin position="140"/>
        <end position="163"/>
    </location>
</feature>
<proteinExistence type="predicted"/>
<evidence type="ECO:0000256" key="2">
    <source>
        <dbReference type="ARBA" id="ARBA00022448"/>
    </source>
</evidence>
<keyword evidence="7 8" id="KW-0472">Membrane</keyword>
<feature type="transmembrane region" description="Helical" evidence="8">
    <location>
        <begin position="346"/>
        <end position="367"/>
    </location>
</feature>
<name>A0A6M2BRW8_9GAMM</name>
<feature type="transmembrane region" description="Helical" evidence="8">
    <location>
        <begin position="451"/>
        <end position="474"/>
    </location>
</feature>
<dbReference type="InterPro" id="IPR050171">
    <property type="entry name" value="MFS_Transporters"/>
</dbReference>
<dbReference type="PANTHER" id="PTHR23517:SF15">
    <property type="entry name" value="PROTON-DEPENDENT OLIGOPEPTIDE FAMILY TRANSPORT PROTEIN"/>
    <property type="match status" value="1"/>
</dbReference>
<comment type="subcellular location">
    <subcellularLocation>
        <location evidence="1">Cell membrane</location>
        <topology evidence="1">Multi-pass membrane protein</topology>
    </subcellularLocation>
</comment>
<feature type="transmembrane region" description="Helical" evidence="8">
    <location>
        <begin position="212"/>
        <end position="233"/>
    </location>
</feature>
<dbReference type="GO" id="GO:0005886">
    <property type="term" value="C:plasma membrane"/>
    <property type="evidence" value="ECO:0007669"/>
    <property type="project" value="UniProtKB-SubCell"/>
</dbReference>
<evidence type="ECO:0000256" key="7">
    <source>
        <dbReference type="ARBA" id="ARBA00023136"/>
    </source>
</evidence>
<feature type="transmembrane region" description="Helical" evidence="8">
    <location>
        <begin position="16"/>
        <end position="39"/>
    </location>
</feature>
<evidence type="ECO:0000256" key="1">
    <source>
        <dbReference type="ARBA" id="ARBA00004651"/>
    </source>
</evidence>
<evidence type="ECO:0000313" key="9">
    <source>
        <dbReference type="EMBL" id="NGY05005.1"/>
    </source>
</evidence>
<dbReference type="GO" id="GO:0015833">
    <property type="term" value="P:peptide transport"/>
    <property type="evidence" value="ECO:0007669"/>
    <property type="project" value="UniProtKB-KW"/>
</dbReference>
<dbReference type="PROSITE" id="PS50077">
    <property type="entry name" value="HEAT_REPEAT"/>
    <property type="match status" value="1"/>
</dbReference>
<sequence length="498" mass="53941">MSSTPRTRNRIPEGTGALFFIQIFATLGFAVLYSTLVLYTTRHLNFPIKQATAVMGVFGAFNYGLHLFGGYLGGRFLSNRNLFVGGMVLQVIGCGLIATGSATGFYWGLALFLTGSGLNVTCINMMLTQRFAPEDSRREGAFLWNYAGMNVGFFIGFTVAGHYQLTENYSSLFLFATLGNFSAIVLAAFNWKSLADRNTTLLEATGAAFRRRFAIGLAILVLLVPIVRSLLQYPDTTETLVKAICAVVAAALVWLTVTHRDRLERHNMWAYLILTLGSLVFWALYQMAPSGLQLFAVNNVDLQVWGVTVAPQWIQNINTVVIVVGGPLLAAWFVRLRARGWNLDIPVQFAASLLLMGLGFLALPAGIHFADEQGIVGFGWLFASYIFQSVGELLISPIGYAMIGKLAPRQYQGIMMGSWMLVTGLASLFAGDFSGMIPEPAGTTALATDPVYATLFAQLGAGSVAVGIALILLIPFLRKLIKDRNPDANVPVAAAAAQ</sequence>
<feature type="transmembrane region" description="Helical" evidence="8">
    <location>
        <begin position="379"/>
        <end position="401"/>
    </location>
</feature>
<dbReference type="GO" id="GO:1904680">
    <property type="term" value="F:peptide transmembrane transporter activity"/>
    <property type="evidence" value="ECO:0007669"/>
    <property type="project" value="InterPro"/>
</dbReference>
<keyword evidence="6 8" id="KW-1133">Transmembrane helix</keyword>
<feature type="transmembrane region" description="Helical" evidence="8">
    <location>
        <begin position="51"/>
        <end position="69"/>
    </location>
</feature>
<dbReference type="InterPro" id="IPR021133">
    <property type="entry name" value="HEAT_type_2"/>
</dbReference>
<keyword evidence="5" id="KW-0653">Protein transport</keyword>
<accession>A0A6M2BRW8</accession>
<evidence type="ECO:0000256" key="5">
    <source>
        <dbReference type="ARBA" id="ARBA00022856"/>
    </source>
</evidence>
<feature type="transmembrane region" description="Helical" evidence="8">
    <location>
        <begin position="313"/>
        <end position="334"/>
    </location>
</feature>
<dbReference type="InterPro" id="IPR005279">
    <property type="entry name" value="Dipep/tripep_permease"/>
</dbReference>
<dbReference type="AlphaFoldDB" id="A0A6M2BRW8"/>
<organism evidence="9 10">
    <name type="scientific">Solimonas terrae</name>
    <dbReference type="NCBI Taxonomy" id="1396819"/>
    <lineage>
        <taxon>Bacteria</taxon>
        <taxon>Pseudomonadati</taxon>
        <taxon>Pseudomonadota</taxon>
        <taxon>Gammaproteobacteria</taxon>
        <taxon>Nevskiales</taxon>
        <taxon>Nevskiaceae</taxon>
        <taxon>Solimonas</taxon>
    </lineage>
</organism>
<keyword evidence="2" id="KW-0813">Transport</keyword>
<feature type="transmembrane region" description="Helical" evidence="8">
    <location>
        <begin position="413"/>
        <end position="431"/>
    </location>
</feature>
<comment type="caution">
    <text evidence="9">The sequence shown here is derived from an EMBL/GenBank/DDBJ whole genome shotgun (WGS) entry which is preliminary data.</text>
</comment>
<keyword evidence="4 8" id="KW-0812">Transmembrane</keyword>
<evidence type="ECO:0000256" key="6">
    <source>
        <dbReference type="ARBA" id="ARBA00022989"/>
    </source>
</evidence>
<feature type="transmembrane region" description="Helical" evidence="8">
    <location>
        <begin position="269"/>
        <end position="288"/>
    </location>
</feature>
<evidence type="ECO:0000256" key="3">
    <source>
        <dbReference type="ARBA" id="ARBA00022475"/>
    </source>
</evidence>
<dbReference type="EMBL" id="JAAMOW010000004">
    <property type="protein sequence ID" value="NGY05005.1"/>
    <property type="molecule type" value="Genomic_DNA"/>
</dbReference>
<dbReference type="PANTHER" id="PTHR23517">
    <property type="entry name" value="RESISTANCE PROTEIN MDTM, PUTATIVE-RELATED-RELATED"/>
    <property type="match status" value="1"/>
</dbReference>
<dbReference type="RefSeq" id="WP_166255476.1">
    <property type="nucleotide sequence ID" value="NZ_JAAMOW010000004.1"/>
</dbReference>
<dbReference type="InterPro" id="IPR036259">
    <property type="entry name" value="MFS_trans_sf"/>
</dbReference>
<keyword evidence="10" id="KW-1185">Reference proteome</keyword>
<feature type="transmembrane region" description="Helical" evidence="8">
    <location>
        <begin position="105"/>
        <end position="128"/>
    </location>
</feature>
<dbReference type="Pfam" id="PF00854">
    <property type="entry name" value="PTR2"/>
    <property type="match status" value="1"/>
</dbReference>
<evidence type="ECO:0000313" key="10">
    <source>
        <dbReference type="Proteomes" id="UP000472676"/>
    </source>
</evidence>
<dbReference type="NCBIfam" id="TIGR00924">
    <property type="entry name" value="yjdL_sub1_fam"/>
    <property type="match status" value="1"/>
</dbReference>
<feature type="transmembrane region" description="Helical" evidence="8">
    <location>
        <begin position="169"/>
        <end position="191"/>
    </location>
</feature>